<keyword evidence="13" id="KW-1185">Reference proteome</keyword>
<dbReference type="InterPro" id="IPR050391">
    <property type="entry name" value="Mito_Metabolite_Transporter"/>
</dbReference>
<keyword evidence="6" id="KW-0496">Mitochondrion</keyword>
<dbReference type="Proteomes" id="UP001642406">
    <property type="component" value="Unassembled WGS sequence"/>
</dbReference>
<dbReference type="InterPro" id="IPR023395">
    <property type="entry name" value="MCP_dom_sf"/>
</dbReference>
<evidence type="ECO:0000256" key="10">
    <source>
        <dbReference type="RuleBase" id="RU000488"/>
    </source>
</evidence>
<gene>
    <name evidence="12" type="primary">DIC1_2</name>
    <name evidence="12" type="ORF">SBRCBS47491_010020</name>
</gene>
<dbReference type="EMBL" id="CAWUHC010000192">
    <property type="protein sequence ID" value="CAK7237561.1"/>
    <property type="molecule type" value="Genomic_DNA"/>
</dbReference>
<comment type="similarity">
    <text evidence="2 10">Belongs to the mitochondrial carrier (TC 2.A.29) family.</text>
</comment>
<evidence type="ECO:0000256" key="9">
    <source>
        <dbReference type="PROSITE-ProRule" id="PRU00282"/>
    </source>
</evidence>
<feature type="repeat" description="Solcar" evidence="9">
    <location>
        <begin position="24"/>
        <end position="103"/>
    </location>
</feature>
<dbReference type="Gene3D" id="1.50.40.10">
    <property type="entry name" value="Mitochondrial carrier domain"/>
    <property type="match status" value="1"/>
</dbReference>
<evidence type="ECO:0000256" key="4">
    <source>
        <dbReference type="ARBA" id="ARBA00022692"/>
    </source>
</evidence>
<feature type="repeat" description="Solcar" evidence="9">
    <location>
        <begin position="216"/>
        <end position="293"/>
    </location>
</feature>
<evidence type="ECO:0000256" key="11">
    <source>
        <dbReference type="SAM" id="MobiDB-lite"/>
    </source>
</evidence>
<name>A0ABP0D2R9_9PEZI</name>
<dbReference type="PANTHER" id="PTHR45618">
    <property type="entry name" value="MITOCHONDRIAL DICARBOXYLATE CARRIER-RELATED"/>
    <property type="match status" value="1"/>
</dbReference>
<dbReference type="PROSITE" id="PS50920">
    <property type="entry name" value="SOLCAR"/>
    <property type="match status" value="3"/>
</dbReference>
<comment type="caution">
    <text evidence="12">The sequence shown here is derived from an EMBL/GenBank/DDBJ whole genome shotgun (WGS) entry which is preliminary data.</text>
</comment>
<comment type="subcellular location">
    <subcellularLocation>
        <location evidence="1">Membrane</location>
        <topology evidence="1">Multi-pass membrane protein</topology>
    </subcellularLocation>
</comment>
<evidence type="ECO:0000256" key="5">
    <source>
        <dbReference type="ARBA" id="ARBA00022737"/>
    </source>
</evidence>
<reference evidence="12 13" key="1">
    <citation type="submission" date="2024-01" db="EMBL/GenBank/DDBJ databases">
        <authorList>
            <person name="Allen C."/>
            <person name="Tagirdzhanova G."/>
        </authorList>
    </citation>
    <scope>NUCLEOTIDE SEQUENCE [LARGE SCALE GENOMIC DNA]</scope>
</reference>
<keyword evidence="7" id="KW-1133">Transmembrane helix</keyword>
<protein>
    <submittedName>
        <fullName evidence="12">Mitochondrial dicarboxylate transporter</fullName>
    </submittedName>
</protein>
<proteinExistence type="inferred from homology"/>
<feature type="compositionally biased region" description="Polar residues" evidence="11">
    <location>
        <begin position="11"/>
        <end position="21"/>
    </location>
</feature>
<sequence length="293" mass="31972">MDRIQECPAEQLQTRPTPSTPNGSNIRYPFWFGGSASCMAACITHPLDLRPGAASRPSFSGTVRGIFYTRGILGFYDGLSASLLRQLTYATVRFAVYEDLKQRFLSSPSSSSTKPTLLQLGAIASVSGFLGGLAGNPADVLNVRMQHDKSLTPIQRKNYRNALDGLIRMAREEGIRSSWTRGWLPNTTRAVVQTVCQLASYDSIKQVLLDYTPMDDSLPTHLTASCLAGVIAATATNPIDVIKTRVMSSAKGQGQTGQQSMFGLVRQLYQDSGVLWMFKGWLPSFLRLGPNAP</sequence>
<dbReference type="InterPro" id="IPR018108">
    <property type="entry name" value="MCP_transmembrane"/>
</dbReference>
<keyword evidence="8 9" id="KW-0472">Membrane</keyword>
<feature type="repeat" description="Solcar" evidence="9">
    <location>
        <begin position="115"/>
        <end position="207"/>
    </location>
</feature>
<accession>A0ABP0D2R9</accession>
<evidence type="ECO:0000256" key="3">
    <source>
        <dbReference type="ARBA" id="ARBA00022448"/>
    </source>
</evidence>
<dbReference type="Pfam" id="PF00153">
    <property type="entry name" value="Mito_carr"/>
    <property type="match status" value="3"/>
</dbReference>
<evidence type="ECO:0000313" key="13">
    <source>
        <dbReference type="Proteomes" id="UP001642406"/>
    </source>
</evidence>
<dbReference type="SUPFAM" id="SSF103506">
    <property type="entry name" value="Mitochondrial carrier"/>
    <property type="match status" value="1"/>
</dbReference>
<evidence type="ECO:0000256" key="7">
    <source>
        <dbReference type="ARBA" id="ARBA00022989"/>
    </source>
</evidence>
<keyword evidence="4 9" id="KW-0812">Transmembrane</keyword>
<evidence type="ECO:0000256" key="6">
    <source>
        <dbReference type="ARBA" id="ARBA00022792"/>
    </source>
</evidence>
<feature type="region of interest" description="Disordered" evidence="11">
    <location>
        <begin position="1"/>
        <end position="21"/>
    </location>
</feature>
<evidence type="ECO:0000256" key="1">
    <source>
        <dbReference type="ARBA" id="ARBA00004141"/>
    </source>
</evidence>
<evidence type="ECO:0000313" key="12">
    <source>
        <dbReference type="EMBL" id="CAK7237561.1"/>
    </source>
</evidence>
<keyword evidence="3 10" id="KW-0813">Transport</keyword>
<evidence type="ECO:0000256" key="2">
    <source>
        <dbReference type="ARBA" id="ARBA00006375"/>
    </source>
</evidence>
<keyword evidence="6" id="KW-0999">Mitochondrion inner membrane</keyword>
<organism evidence="12 13">
    <name type="scientific">Sporothrix bragantina</name>
    <dbReference type="NCBI Taxonomy" id="671064"/>
    <lineage>
        <taxon>Eukaryota</taxon>
        <taxon>Fungi</taxon>
        <taxon>Dikarya</taxon>
        <taxon>Ascomycota</taxon>
        <taxon>Pezizomycotina</taxon>
        <taxon>Sordariomycetes</taxon>
        <taxon>Sordariomycetidae</taxon>
        <taxon>Ophiostomatales</taxon>
        <taxon>Ophiostomataceae</taxon>
        <taxon>Sporothrix</taxon>
    </lineage>
</organism>
<evidence type="ECO:0000256" key="8">
    <source>
        <dbReference type="ARBA" id="ARBA00023136"/>
    </source>
</evidence>
<keyword evidence="5" id="KW-0677">Repeat</keyword>